<dbReference type="PANTHER" id="PTHR34298">
    <property type="entry name" value="SEGREGATION AND CONDENSATION PROTEIN B"/>
    <property type="match status" value="1"/>
</dbReference>
<dbReference type="RefSeq" id="WP_005976236.1">
    <property type="nucleotide sequence ID" value="NZ_CABKNW010000001.1"/>
</dbReference>
<evidence type="ECO:0000313" key="5">
    <source>
        <dbReference type="EMBL" id="SQJ00424.1"/>
    </source>
</evidence>
<dbReference type="InterPro" id="IPR036390">
    <property type="entry name" value="WH_DNA-bd_sf"/>
</dbReference>
<keyword evidence="2" id="KW-0132">Cell division</keyword>
<evidence type="ECO:0000313" key="6">
    <source>
        <dbReference type="Proteomes" id="UP000249008"/>
    </source>
</evidence>
<accession>A0AAX1TQR5</accession>
<evidence type="ECO:0000256" key="3">
    <source>
        <dbReference type="ARBA" id="ARBA00022829"/>
    </source>
</evidence>
<dbReference type="PANTHER" id="PTHR34298:SF2">
    <property type="entry name" value="SEGREGATION AND CONDENSATION PROTEIN B"/>
    <property type="match status" value="1"/>
</dbReference>
<reference evidence="5 6" key="1">
    <citation type="submission" date="2018-06" db="EMBL/GenBank/DDBJ databases">
        <authorList>
            <consortium name="Pathogen Informatics"/>
            <person name="Doyle S."/>
        </authorList>
    </citation>
    <scope>NUCLEOTIDE SEQUENCE [LARGE SCALE GENOMIC DNA]</scope>
    <source>
        <strain evidence="5 6">NCTC12112</strain>
    </source>
</reference>
<dbReference type="InterPro" id="IPR005234">
    <property type="entry name" value="ScpB_csome_segregation"/>
</dbReference>
<name>A0AAX1TQR5_9FUSO</name>
<gene>
    <name evidence="5" type="primary">scpB</name>
    <name evidence="5" type="ORF">NCTC12112_00717</name>
</gene>
<dbReference type="InterPro" id="IPR036388">
    <property type="entry name" value="WH-like_DNA-bd_sf"/>
</dbReference>
<keyword evidence="3" id="KW-0159">Chromosome partition</keyword>
<sequence>MSIQNKIEAILLLGGDEVKIKDLCKFFSLPIDELMKILEDLKIERKNSGINIEFSGEFVYLVTNPLYGESINQYFEHEAKPKKLSGAALETLSIIAYRQPITKSEVESIRGVSVDRIIQNLEEKKFVRVCGKKEGIGRANLYEITDKFLGYIGINSIAELPNYLEVKGRPEDGGNENQ</sequence>
<evidence type="ECO:0000256" key="2">
    <source>
        <dbReference type="ARBA" id="ARBA00022618"/>
    </source>
</evidence>
<dbReference type="PIRSF" id="PIRSF019345">
    <property type="entry name" value="ScpB"/>
    <property type="match status" value="1"/>
</dbReference>
<dbReference type="AlphaFoldDB" id="A0AAX1TQR5"/>
<organism evidence="5 6">
    <name type="scientific">Fusobacterium ulcerans</name>
    <dbReference type="NCBI Taxonomy" id="861"/>
    <lineage>
        <taxon>Bacteria</taxon>
        <taxon>Fusobacteriati</taxon>
        <taxon>Fusobacteriota</taxon>
        <taxon>Fusobacteriia</taxon>
        <taxon>Fusobacteriales</taxon>
        <taxon>Fusobacteriaceae</taxon>
        <taxon>Fusobacterium</taxon>
    </lineage>
</organism>
<dbReference type="NCBIfam" id="TIGR00281">
    <property type="entry name" value="SMC-Scp complex subunit ScpB"/>
    <property type="match status" value="1"/>
</dbReference>
<keyword evidence="4" id="KW-0131">Cell cycle</keyword>
<evidence type="ECO:0000256" key="1">
    <source>
        <dbReference type="ARBA" id="ARBA00022490"/>
    </source>
</evidence>
<evidence type="ECO:0000256" key="4">
    <source>
        <dbReference type="ARBA" id="ARBA00023306"/>
    </source>
</evidence>
<dbReference type="GO" id="GO:0051301">
    <property type="term" value="P:cell division"/>
    <property type="evidence" value="ECO:0007669"/>
    <property type="project" value="UniProtKB-KW"/>
</dbReference>
<dbReference type="Gene3D" id="1.10.10.10">
    <property type="entry name" value="Winged helix-like DNA-binding domain superfamily/Winged helix DNA-binding domain"/>
    <property type="match status" value="2"/>
</dbReference>
<dbReference type="GO" id="GO:0051304">
    <property type="term" value="P:chromosome separation"/>
    <property type="evidence" value="ECO:0007669"/>
    <property type="project" value="InterPro"/>
</dbReference>
<proteinExistence type="predicted"/>
<keyword evidence="1" id="KW-0963">Cytoplasm</keyword>
<dbReference type="GeneID" id="78455304"/>
<dbReference type="EMBL" id="LS483487">
    <property type="protein sequence ID" value="SQJ00424.1"/>
    <property type="molecule type" value="Genomic_DNA"/>
</dbReference>
<protein>
    <submittedName>
        <fullName evidence="5">Segregation and condensation protein B</fullName>
    </submittedName>
</protein>
<dbReference type="Pfam" id="PF04079">
    <property type="entry name" value="SMC_ScpB"/>
    <property type="match status" value="1"/>
</dbReference>
<dbReference type="KEGG" id="ful:C4N20_10805"/>
<dbReference type="Proteomes" id="UP000249008">
    <property type="component" value="Chromosome 1"/>
</dbReference>
<dbReference type="SUPFAM" id="SSF46785">
    <property type="entry name" value="Winged helix' DNA-binding domain"/>
    <property type="match status" value="2"/>
</dbReference>